<evidence type="ECO:0000256" key="1">
    <source>
        <dbReference type="SAM" id="MobiDB-lite"/>
    </source>
</evidence>
<reference evidence="3" key="2">
    <citation type="submission" date="2023-04" db="EMBL/GenBank/DDBJ databases">
        <authorList>
            <person name="Sun J.-Q."/>
        </authorList>
    </citation>
    <scope>NUCLEOTIDE SEQUENCE</scope>
    <source>
        <strain evidence="3">CC-YY355</strain>
    </source>
</reference>
<dbReference type="InterPro" id="IPR052196">
    <property type="entry name" value="Bact_Kbp"/>
</dbReference>
<evidence type="ECO:0000259" key="2">
    <source>
        <dbReference type="PROSITE" id="PS51782"/>
    </source>
</evidence>
<keyword evidence="4" id="KW-1185">Reference proteome</keyword>
<gene>
    <name evidence="3" type="ORF">QF205_15295</name>
</gene>
<proteinExistence type="predicted"/>
<accession>A0ABT6MUW2</accession>
<dbReference type="InterPro" id="IPR018392">
    <property type="entry name" value="LysM"/>
</dbReference>
<dbReference type="SMART" id="SM00257">
    <property type="entry name" value="LysM"/>
    <property type="match status" value="1"/>
</dbReference>
<dbReference type="CDD" id="cd00118">
    <property type="entry name" value="LysM"/>
    <property type="match status" value="1"/>
</dbReference>
<dbReference type="Proteomes" id="UP001160550">
    <property type="component" value="Unassembled WGS sequence"/>
</dbReference>
<evidence type="ECO:0000313" key="4">
    <source>
        <dbReference type="Proteomes" id="UP001160550"/>
    </source>
</evidence>
<feature type="domain" description="LysM" evidence="2">
    <location>
        <begin position="58"/>
        <end position="107"/>
    </location>
</feature>
<dbReference type="SUPFAM" id="SSF54106">
    <property type="entry name" value="LysM domain"/>
    <property type="match status" value="1"/>
</dbReference>
<evidence type="ECO:0000313" key="3">
    <source>
        <dbReference type="EMBL" id="MDH7454425.1"/>
    </source>
</evidence>
<dbReference type="PANTHER" id="PTHR34700:SF4">
    <property type="entry name" value="PHAGE-LIKE ELEMENT PBSX PROTEIN XKDP"/>
    <property type="match status" value="1"/>
</dbReference>
<dbReference type="PROSITE" id="PS51782">
    <property type="entry name" value="LYSM"/>
    <property type="match status" value="1"/>
</dbReference>
<dbReference type="PANTHER" id="PTHR34700">
    <property type="entry name" value="POTASSIUM BINDING PROTEIN KBP"/>
    <property type="match status" value="1"/>
</dbReference>
<name>A0ABT6MUW2_9GAMM</name>
<reference evidence="3" key="1">
    <citation type="journal article" date="2007" name="Int. J. Syst. Evol. Microbiol.">
        <title>Luteimonas composti sp. nov., a moderately thermophilic bacterium isolated from food waste.</title>
        <authorList>
            <person name="Young C.C."/>
            <person name="Kampfer P."/>
            <person name="Chen W.M."/>
            <person name="Yen W.S."/>
            <person name="Arun A.B."/>
            <person name="Lai W.A."/>
            <person name="Shen F.T."/>
            <person name="Rekha P.D."/>
            <person name="Lin K.Y."/>
            <person name="Chou J.H."/>
        </authorList>
    </citation>
    <scope>NUCLEOTIDE SEQUENCE</scope>
    <source>
        <strain evidence="3">CC-YY355</strain>
    </source>
</reference>
<dbReference type="InterPro" id="IPR036779">
    <property type="entry name" value="LysM_dom_sf"/>
</dbReference>
<comment type="caution">
    <text evidence="3">The sequence shown here is derived from an EMBL/GenBank/DDBJ whole genome shotgun (WGS) entry which is preliminary data.</text>
</comment>
<sequence length="124" mass="12965">MSNDRKPDFSNVQSGANSKPADAGNKPLAGARPDFSNVSSGADTVPTAQGGPGSIGARSYTIEKGDTLSAIAQRVYGKASHWQRIFEANRDTIDNPDRIFPGQVIVLPEIEQDGTGKGPPPSGD</sequence>
<dbReference type="Pfam" id="PF01476">
    <property type="entry name" value="LysM"/>
    <property type="match status" value="1"/>
</dbReference>
<dbReference type="RefSeq" id="WP_280943639.1">
    <property type="nucleotide sequence ID" value="NZ_JARYGX010000027.1"/>
</dbReference>
<feature type="region of interest" description="Disordered" evidence="1">
    <location>
        <begin position="1"/>
        <end position="58"/>
    </location>
</feature>
<organism evidence="3 4">
    <name type="scientific">Luteimonas composti</name>
    <dbReference type="NCBI Taxonomy" id="398257"/>
    <lineage>
        <taxon>Bacteria</taxon>
        <taxon>Pseudomonadati</taxon>
        <taxon>Pseudomonadota</taxon>
        <taxon>Gammaproteobacteria</taxon>
        <taxon>Lysobacterales</taxon>
        <taxon>Lysobacteraceae</taxon>
        <taxon>Luteimonas</taxon>
    </lineage>
</organism>
<dbReference type="Gene3D" id="3.10.350.10">
    <property type="entry name" value="LysM domain"/>
    <property type="match status" value="1"/>
</dbReference>
<dbReference type="EMBL" id="JARYGX010000027">
    <property type="protein sequence ID" value="MDH7454425.1"/>
    <property type="molecule type" value="Genomic_DNA"/>
</dbReference>
<protein>
    <submittedName>
        <fullName evidence="3">LysM peptidoglycan-binding domain-containing protein</fullName>
    </submittedName>
</protein>